<protein>
    <recommendedName>
        <fullName evidence="3">Integral membrane protein</fullName>
    </recommendedName>
</protein>
<keyword evidence="1" id="KW-0472">Membrane</keyword>
<organism evidence="2">
    <name type="scientific">Streptomyces sp. NBC_01393</name>
    <dbReference type="NCBI Taxonomy" id="2903851"/>
    <lineage>
        <taxon>Bacteria</taxon>
        <taxon>Bacillati</taxon>
        <taxon>Actinomycetota</taxon>
        <taxon>Actinomycetes</taxon>
        <taxon>Kitasatosporales</taxon>
        <taxon>Streptomycetaceae</taxon>
        <taxon>Streptomyces</taxon>
    </lineage>
</organism>
<name>A0AAU3I1U1_9ACTN</name>
<feature type="transmembrane region" description="Helical" evidence="1">
    <location>
        <begin position="20"/>
        <end position="38"/>
    </location>
</feature>
<accession>A0AAU3I1U1</accession>
<reference evidence="2" key="1">
    <citation type="submission" date="2022-10" db="EMBL/GenBank/DDBJ databases">
        <title>The complete genomes of actinobacterial strains from the NBC collection.</title>
        <authorList>
            <person name="Joergensen T.S."/>
            <person name="Alvarez Arevalo M."/>
            <person name="Sterndorff E.B."/>
            <person name="Faurdal D."/>
            <person name="Vuksanovic O."/>
            <person name="Mourched A.-S."/>
            <person name="Charusanti P."/>
            <person name="Shaw S."/>
            <person name="Blin K."/>
            <person name="Weber T."/>
        </authorList>
    </citation>
    <scope>NUCLEOTIDE SEQUENCE</scope>
    <source>
        <strain evidence="2">NBC_01393</strain>
    </source>
</reference>
<keyword evidence="1" id="KW-0812">Transmembrane</keyword>
<feature type="transmembrane region" description="Helical" evidence="1">
    <location>
        <begin position="71"/>
        <end position="91"/>
    </location>
</feature>
<sequence>MTAPHQRSARSGAGLRTLRAAVFAAVCVVLAAAGHGIASCATVPLWTLGAGFLAVFAVAAALAGRERALPGIVALLTLGQTVLHTLFGLGLRTGTTGTGSSMGAMAPGMPMSDAALVARAARLVCGTAAAAISPAQAMKILADARIDTGMTGMTSSMHHASDAVPTAAGTPMPVLPSLPMLLGHVLAAVAAGWVLRHGDLALLRLMRLSAQGVTEAALVRSLRAALTLVRALRTGLPGAPEIACTPHTALLAPLAPRTTALQHTVVRRGPPASTAFTLVA</sequence>
<evidence type="ECO:0000256" key="1">
    <source>
        <dbReference type="SAM" id="Phobius"/>
    </source>
</evidence>
<feature type="transmembrane region" description="Helical" evidence="1">
    <location>
        <begin position="44"/>
        <end position="64"/>
    </location>
</feature>
<feature type="transmembrane region" description="Helical" evidence="1">
    <location>
        <begin position="174"/>
        <end position="195"/>
    </location>
</feature>
<keyword evidence="1" id="KW-1133">Transmembrane helix</keyword>
<evidence type="ECO:0000313" key="2">
    <source>
        <dbReference type="EMBL" id="WTZ10452.1"/>
    </source>
</evidence>
<gene>
    <name evidence="2" type="ORF">OG699_22200</name>
</gene>
<dbReference type="EMBL" id="CP109546">
    <property type="protein sequence ID" value="WTZ10452.1"/>
    <property type="molecule type" value="Genomic_DNA"/>
</dbReference>
<proteinExistence type="predicted"/>
<evidence type="ECO:0008006" key="3">
    <source>
        <dbReference type="Google" id="ProtNLM"/>
    </source>
</evidence>
<dbReference type="AlphaFoldDB" id="A0AAU3I1U1"/>